<keyword evidence="8 12" id="KW-1133">Transmembrane helix</keyword>
<dbReference type="CDD" id="cd18317">
    <property type="entry name" value="BTB_POZ_Kv"/>
    <property type="match status" value="1"/>
</dbReference>
<evidence type="ECO:0000256" key="4">
    <source>
        <dbReference type="ARBA" id="ARBA00022692"/>
    </source>
</evidence>
<dbReference type="InterPro" id="IPR005821">
    <property type="entry name" value="Ion_trans_dom"/>
</dbReference>
<feature type="domain" description="BTB" evidence="13">
    <location>
        <begin position="5"/>
        <end position="105"/>
    </location>
</feature>
<dbReference type="InterPro" id="IPR027359">
    <property type="entry name" value="Volt_channel_dom_sf"/>
</dbReference>
<dbReference type="AlphaFoldDB" id="A0A1S3JGQ1"/>
<keyword evidence="14" id="KW-1185">Reference proteome</keyword>
<evidence type="ECO:0000256" key="9">
    <source>
        <dbReference type="ARBA" id="ARBA00023065"/>
    </source>
</evidence>
<evidence type="ECO:0000256" key="6">
    <source>
        <dbReference type="ARBA" id="ARBA00022882"/>
    </source>
</evidence>
<evidence type="ECO:0000256" key="1">
    <source>
        <dbReference type="ARBA" id="ARBA00004141"/>
    </source>
</evidence>
<evidence type="ECO:0000256" key="10">
    <source>
        <dbReference type="ARBA" id="ARBA00023136"/>
    </source>
</evidence>
<evidence type="ECO:0000256" key="5">
    <source>
        <dbReference type="ARBA" id="ARBA00022826"/>
    </source>
</evidence>
<keyword evidence="11" id="KW-0407">Ion channel</keyword>
<evidence type="ECO:0000256" key="12">
    <source>
        <dbReference type="SAM" id="Phobius"/>
    </source>
</evidence>
<dbReference type="Pfam" id="PF00520">
    <property type="entry name" value="Ion_trans"/>
    <property type="match status" value="1"/>
</dbReference>
<reference evidence="15" key="1">
    <citation type="submission" date="2025-08" db="UniProtKB">
        <authorList>
            <consortium name="RefSeq"/>
        </authorList>
    </citation>
    <scope>IDENTIFICATION</scope>
    <source>
        <tissue evidence="15">Gonads</tissue>
    </source>
</reference>
<dbReference type="SUPFAM" id="SSF54695">
    <property type="entry name" value="POZ domain"/>
    <property type="match status" value="1"/>
</dbReference>
<dbReference type="OrthoDB" id="6153977at2759"/>
<dbReference type="KEGG" id="lak:106173128"/>
<dbReference type="Gene3D" id="3.30.710.10">
    <property type="entry name" value="Potassium Channel Kv1.1, Chain A"/>
    <property type="match status" value="1"/>
</dbReference>
<evidence type="ECO:0000256" key="2">
    <source>
        <dbReference type="ARBA" id="ARBA00022448"/>
    </source>
</evidence>
<dbReference type="Pfam" id="PF02214">
    <property type="entry name" value="BTB_2"/>
    <property type="match status" value="1"/>
</dbReference>
<dbReference type="GeneID" id="106173128"/>
<keyword evidence="10 12" id="KW-0472">Membrane</keyword>
<dbReference type="PRINTS" id="PR01498">
    <property type="entry name" value="SHAWCHANNEL"/>
</dbReference>
<name>A0A1S3JGQ1_LINAN</name>
<dbReference type="PANTHER" id="PTHR11537">
    <property type="entry name" value="VOLTAGE-GATED POTASSIUM CHANNEL"/>
    <property type="match status" value="1"/>
</dbReference>
<dbReference type="InterPro" id="IPR003131">
    <property type="entry name" value="T1-type_BTB"/>
</dbReference>
<keyword evidence="3" id="KW-0633">Potassium transport</keyword>
<keyword evidence="4 12" id="KW-0812">Transmembrane</keyword>
<dbReference type="GO" id="GO:0005249">
    <property type="term" value="F:voltage-gated potassium channel activity"/>
    <property type="evidence" value="ECO:0007669"/>
    <property type="project" value="InterPro"/>
</dbReference>
<evidence type="ECO:0000256" key="3">
    <source>
        <dbReference type="ARBA" id="ARBA00022538"/>
    </source>
</evidence>
<evidence type="ECO:0000256" key="8">
    <source>
        <dbReference type="ARBA" id="ARBA00022989"/>
    </source>
</evidence>
<dbReference type="InterPro" id="IPR003974">
    <property type="entry name" value="K_chnl_volt-dep_Kv3"/>
</dbReference>
<feature type="transmembrane region" description="Helical" evidence="12">
    <location>
        <begin position="156"/>
        <end position="177"/>
    </location>
</feature>
<keyword evidence="2" id="KW-0813">Transport</keyword>
<evidence type="ECO:0000256" key="11">
    <source>
        <dbReference type="ARBA" id="ARBA00023303"/>
    </source>
</evidence>
<gene>
    <name evidence="15" type="primary">LOC106173128</name>
</gene>
<dbReference type="GO" id="GO:0001508">
    <property type="term" value="P:action potential"/>
    <property type="evidence" value="ECO:0007669"/>
    <property type="project" value="TreeGrafter"/>
</dbReference>
<dbReference type="InterPro" id="IPR000210">
    <property type="entry name" value="BTB/POZ_dom"/>
</dbReference>
<dbReference type="SUPFAM" id="SSF81324">
    <property type="entry name" value="Voltage-gated potassium channels"/>
    <property type="match status" value="1"/>
</dbReference>
<dbReference type="Proteomes" id="UP000085678">
    <property type="component" value="Unplaced"/>
</dbReference>
<evidence type="ECO:0000259" key="13">
    <source>
        <dbReference type="SMART" id="SM00225"/>
    </source>
</evidence>
<comment type="subcellular location">
    <subcellularLocation>
        <location evidence="1">Membrane</location>
        <topology evidence="1">Multi-pass membrane protein</topology>
    </subcellularLocation>
</comment>
<accession>A0A1S3JGQ1</accession>
<keyword evidence="5" id="KW-0631">Potassium channel</keyword>
<keyword evidence="9" id="KW-0406">Ion transport</keyword>
<dbReference type="RefSeq" id="XP_013409585.1">
    <property type="nucleotide sequence ID" value="XM_013554131.1"/>
</dbReference>
<dbReference type="InterPro" id="IPR028325">
    <property type="entry name" value="VG_K_chnl"/>
</dbReference>
<dbReference type="PANTHER" id="PTHR11537:SF254">
    <property type="entry name" value="POTASSIUM VOLTAGE-GATED CHANNEL PROTEIN SHAB"/>
    <property type="match status" value="1"/>
</dbReference>
<keyword evidence="6" id="KW-0851">Voltage-gated channel</keyword>
<evidence type="ECO:0000313" key="14">
    <source>
        <dbReference type="Proteomes" id="UP000085678"/>
    </source>
</evidence>
<feature type="transmembrane region" description="Helical" evidence="12">
    <location>
        <begin position="253"/>
        <end position="274"/>
    </location>
</feature>
<organism evidence="14 15">
    <name type="scientific">Lingula anatina</name>
    <name type="common">Brachiopod</name>
    <name type="synonym">Lingula unguis</name>
    <dbReference type="NCBI Taxonomy" id="7574"/>
    <lineage>
        <taxon>Eukaryota</taxon>
        <taxon>Metazoa</taxon>
        <taxon>Spiralia</taxon>
        <taxon>Lophotrochozoa</taxon>
        <taxon>Brachiopoda</taxon>
        <taxon>Linguliformea</taxon>
        <taxon>Lingulata</taxon>
        <taxon>Lingulida</taxon>
        <taxon>Linguloidea</taxon>
        <taxon>Lingulidae</taxon>
        <taxon>Lingula</taxon>
    </lineage>
</organism>
<proteinExistence type="predicted"/>
<dbReference type="Gene3D" id="1.20.120.350">
    <property type="entry name" value="Voltage-gated potassium channels. Chain C"/>
    <property type="match status" value="1"/>
</dbReference>
<sequence>MDMEERVVINVGGTRHDVRQETLRRIPGTKLASLTKRTFHSDDEVKEYYFDRNSAYFEVVLDCLRTGQLHIPRNLCVKRVQQELDFWKIDRKEVGSCCLHIFTDAEEQEKEALEMSKEFGLIPMNDDQMTEKLIGVSSRRIRLWTFLSDPNSSKAALAWLYFYLILVVLTIICTALGTDNNLRIRKYLGNISLDEEALAAEFDISLKRLQLTISSKPQWMHIIDNVALLFFSTELFIRFVVSPIKGRFFKDPMNIIDIIWIILNLTIIVTTPFQESNLDLFIFAVIVDGIIAQSIGPIGPCKDLKTVKDDEFPLR</sequence>
<protein>
    <submittedName>
        <fullName evidence="15">Potassium voltage-gated channel protein egl-36-like</fullName>
    </submittedName>
</protein>
<keyword evidence="7" id="KW-0630">Potassium</keyword>
<dbReference type="InParanoid" id="A0A1S3JGQ1"/>
<evidence type="ECO:0000313" key="15">
    <source>
        <dbReference type="RefSeq" id="XP_013409585.1"/>
    </source>
</evidence>
<dbReference type="STRING" id="7574.A0A1S3JGQ1"/>
<dbReference type="InterPro" id="IPR011333">
    <property type="entry name" value="SKP1/BTB/POZ_sf"/>
</dbReference>
<dbReference type="SMART" id="SM00225">
    <property type="entry name" value="BTB"/>
    <property type="match status" value="1"/>
</dbReference>
<feature type="transmembrane region" description="Helical" evidence="12">
    <location>
        <begin position="280"/>
        <end position="298"/>
    </location>
</feature>
<feature type="transmembrane region" description="Helical" evidence="12">
    <location>
        <begin position="219"/>
        <end position="241"/>
    </location>
</feature>
<evidence type="ECO:0000256" key="7">
    <source>
        <dbReference type="ARBA" id="ARBA00022958"/>
    </source>
</evidence>
<dbReference type="PRINTS" id="PR00169">
    <property type="entry name" value="KCHANNEL"/>
</dbReference>
<dbReference type="GO" id="GO:0051260">
    <property type="term" value="P:protein homooligomerization"/>
    <property type="evidence" value="ECO:0007669"/>
    <property type="project" value="InterPro"/>
</dbReference>
<dbReference type="GO" id="GO:0008076">
    <property type="term" value="C:voltage-gated potassium channel complex"/>
    <property type="evidence" value="ECO:0007669"/>
    <property type="project" value="InterPro"/>
</dbReference>